<organism evidence="2 3">
    <name type="scientific">Tritrichomonas musculus</name>
    <dbReference type="NCBI Taxonomy" id="1915356"/>
    <lineage>
        <taxon>Eukaryota</taxon>
        <taxon>Metamonada</taxon>
        <taxon>Parabasalia</taxon>
        <taxon>Tritrichomonadida</taxon>
        <taxon>Tritrichomonadidae</taxon>
        <taxon>Tritrichomonas</taxon>
    </lineage>
</organism>
<dbReference type="Gene3D" id="1.25.10.10">
    <property type="entry name" value="Leucine-rich Repeat Variant"/>
    <property type="match status" value="1"/>
</dbReference>
<evidence type="ECO:0008006" key="4">
    <source>
        <dbReference type="Google" id="ProtNLM"/>
    </source>
</evidence>
<evidence type="ECO:0000313" key="2">
    <source>
        <dbReference type="EMBL" id="KAK8889300.1"/>
    </source>
</evidence>
<gene>
    <name evidence="2" type="ORF">M9Y10_034046</name>
</gene>
<reference evidence="2 3" key="1">
    <citation type="submission" date="2024-04" db="EMBL/GenBank/DDBJ databases">
        <title>Tritrichomonas musculus Genome.</title>
        <authorList>
            <person name="Alves-Ferreira E."/>
            <person name="Grigg M."/>
            <person name="Lorenzi H."/>
            <person name="Galac M."/>
        </authorList>
    </citation>
    <scope>NUCLEOTIDE SEQUENCE [LARGE SCALE GENOMIC DNA]</scope>
    <source>
        <strain evidence="2 3">EAF2021</strain>
    </source>
</reference>
<dbReference type="InterPro" id="IPR016024">
    <property type="entry name" value="ARM-type_fold"/>
</dbReference>
<dbReference type="PANTHER" id="PTHR10257">
    <property type="entry name" value="SERINE/THREONINE PROTEIN PHOSPHATASE 2A PP2A REGULATORY SUBUNIT B"/>
    <property type="match status" value="1"/>
</dbReference>
<dbReference type="EMBL" id="JAPFFF010000005">
    <property type="protein sequence ID" value="KAK8889300.1"/>
    <property type="molecule type" value="Genomic_DNA"/>
</dbReference>
<keyword evidence="3" id="KW-1185">Reference proteome</keyword>
<protein>
    <recommendedName>
        <fullName evidence="4">Phosphoprotein phosphatase</fullName>
    </recommendedName>
</protein>
<feature type="compositionally biased region" description="Polar residues" evidence="1">
    <location>
        <begin position="499"/>
        <end position="514"/>
    </location>
</feature>
<evidence type="ECO:0000313" key="3">
    <source>
        <dbReference type="Proteomes" id="UP001470230"/>
    </source>
</evidence>
<comment type="caution">
    <text evidence="2">The sequence shown here is derived from an EMBL/GenBank/DDBJ whole genome shotgun (WGS) entry which is preliminary data.</text>
</comment>
<dbReference type="Pfam" id="PF01603">
    <property type="entry name" value="B56"/>
    <property type="match status" value="1"/>
</dbReference>
<name>A0ABR2KDW6_9EUKA</name>
<dbReference type="InterPro" id="IPR002554">
    <property type="entry name" value="PP2A_B56"/>
</dbReference>
<dbReference type="SUPFAM" id="SSF48371">
    <property type="entry name" value="ARM repeat"/>
    <property type="match status" value="1"/>
</dbReference>
<proteinExistence type="predicted"/>
<dbReference type="InterPro" id="IPR011989">
    <property type="entry name" value="ARM-like"/>
</dbReference>
<sequence>MQPHKAGSCKIPNFSPSPFKGVVSYIKRPYHSLRARSFSLTPLSQPDFSQINNGISASNSMIPSNSNFSPTFKGNPKIDFSSSEISLHQFYFLNEVSSLDLDSIIEESQKCSLNDFCNPSFEIILQKKLELCSYMFSFNSTDKVEQRDFKTETLNQFATLFETPNSAAQLNPFHRRAIFQMLEKNIFSNDPKFPTFSQLAELPPPSTDPSWPHRSICYQILIQFIQLFPESEYFNINFIKNAICHFQLPDANERLQLVVFIKKYIDIYEKRRAFILPLIRNAMFFLNEGLYNPYCLMPLMALFSHLIFKYYDSMKDDIQAVFFEAVIPLMSYKYLTISFPHIKNVFLLMIRTDRDIIFLTLRKLQKLWPHQNNTKQVVFVDLLISVASTLEQRFFEKISSNFFSFLRDLLYSQQFKLIDTIVNIFVIEGYSAWITTNSSVAIDKLYEPIAIISLSYTDKIIKNKCINAIRAMSSLNNSEFTRCESLFKNKQKVAENHQPKNGNNRTINRSQSKPIINKENDNDASQIIKAGVENNFFFIHNHDLKKERRNKEIWMTITNFASMNNLFANDIEQKNKQEEINKTFSNDKKDNFMISRFLPSSFNQIEPVKNIVFKPTPKFLIPTMQIPKQKRSTMRMSVPKCTFFYNLSKSDTNLHI</sequence>
<dbReference type="PANTHER" id="PTHR10257:SF3">
    <property type="entry name" value="SERINE_THREONINE-PROTEIN PHOSPHATASE 2A 56 KDA REGULATORY SUBUNIT GAMMA ISOFORM"/>
    <property type="match status" value="1"/>
</dbReference>
<evidence type="ECO:0000256" key="1">
    <source>
        <dbReference type="SAM" id="MobiDB-lite"/>
    </source>
</evidence>
<feature type="region of interest" description="Disordered" evidence="1">
    <location>
        <begin position="494"/>
        <end position="516"/>
    </location>
</feature>
<accession>A0ABR2KDW6</accession>
<dbReference type="Proteomes" id="UP001470230">
    <property type="component" value="Unassembled WGS sequence"/>
</dbReference>